<evidence type="ECO:0000313" key="2">
    <source>
        <dbReference type="EMBL" id="UNK46780.1"/>
    </source>
</evidence>
<name>A0ABY3W8Y7_9MICC</name>
<keyword evidence="2" id="KW-0378">Hydrolase</keyword>
<reference evidence="2 3" key="1">
    <citation type="submission" date="2022-03" db="EMBL/GenBank/DDBJ databases">
        <title>Isotopic signatures of nitrous oxide derived from detoxification processes.</title>
        <authorList>
            <person name="Behrendt U."/>
            <person name="Buchen C."/>
            <person name="Well R."/>
            <person name="Ulrich A."/>
            <person name="Rohe L."/>
            <person name="Kolb S."/>
            <person name="Schloter M."/>
            <person name="Horn M.A."/>
            <person name="Augustin J."/>
        </authorList>
    </citation>
    <scope>NUCLEOTIDE SEQUENCE [LARGE SCALE GENOMIC DNA]</scope>
    <source>
        <strain evidence="2 3">S4-C24</strain>
    </source>
</reference>
<dbReference type="Pfam" id="PF04307">
    <property type="entry name" value="YdjM"/>
    <property type="match status" value="2"/>
</dbReference>
<evidence type="ECO:0000256" key="1">
    <source>
        <dbReference type="SAM" id="Phobius"/>
    </source>
</evidence>
<feature type="transmembrane region" description="Helical" evidence="1">
    <location>
        <begin position="249"/>
        <end position="271"/>
    </location>
</feature>
<keyword evidence="3" id="KW-1185">Reference proteome</keyword>
<dbReference type="GO" id="GO:0016787">
    <property type="term" value="F:hydrolase activity"/>
    <property type="evidence" value="ECO:0007669"/>
    <property type="project" value="UniProtKB-KW"/>
</dbReference>
<dbReference type="Proteomes" id="UP000829069">
    <property type="component" value="Chromosome"/>
</dbReference>
<dbReference type="InterPro" id="IPR007404">
    <property type="entry name" value="YdjM-like"/>
</dbReference>
<feature type="transmembrane region" description="Helical" evidence="1">
    <location>
        <begin position="105"/>
        <end position="123"/>
    </location>
</feature>
<proteinExistence type="predicted"/>
<keyword evidence="1" id="KW-0812">Transmembrane</keyword>
<keyword evidence="1" id="KW-0472">Membrane</keyword>
<organism evidence="2 3">
    <name type="scientific">Arthrobacter sulfonylureivorans</name>
    <dbReference type="NCBI Taxonomy" id="2486855"/>
    <lineage>
        <taxon>Bacteria</taxon>
        <taxon>Bacillati</taxon>
        <taxon>Actinomycetota</taxon>
        <taxon>Actinomycetes</taxon>
        <taxon>Micrococcales</taxon>
        <taxon>Micrococcaceae</taxon>
        <taxon>Arthrobacter</taxon>
    </lineage>
</organism>
<evidence type="ECO:0000313" key="3">
    <source>
        <dbReference type="Proteomes" id="UP000829069"/>
    </source>
</evidence>
<gene>
    <name evidence="2" type="ORF">MNQ99_05345</name>
</gene>
<protein>
    <submittedName>
        <fullName evidence="2">Metal-dependent hydrolase</fullName>
    </submittedName>
</protein>
<dbReference type="RefSeq" id="WP_241914689.1">
    <property type="nucleotide sequence ID" value="NZ_CP093326.1"/>
</dbReference>
<feature type="transmembrane region" description="Helical" evidence="1">
    <location>
        <begin position="43"/>
        <end position="66"/>
    </location>
</feature>
<feature type="transmembrane region" description="Helical" evidence="1">
    <location>
        <begin position="129"/>
        <end position="147"/>
    </location>
</feature>
<feature type="transmembrane region" description="Helical" evidence="1">
    <location>
        <begin position="182"/>
        <end position="211"/>
    </location>
</feature>
<feature type="transmembrane region" description="Helical" evidence="1">
    <location>
        <begin position="159"/>
        <end position="176"/>
    </location>
</feature>
<sequence length="281" mass="29397">MMGSHHALSGAAAWIALTSQVHVPLDAITTPMGWGEQSLTLGWGLLDVGPLGLITGAMVTAGAALVPDADHHNATIAHSLPPLSNSVCAGVGALAGGHRRGTHSLIGLVAFVATAWVAGLWTVETEWFGTVYPGAGILCVLLVAFAAKALKFLPDGLQKIPWAVGVSVAAFIALYAPEHQNWFPLAMGIGVVMHVLGDMLTTGGVNLLWPLRIKPPKVWRRVPLLNTIWRRNGYFALPLLGNAGSVREWALLVPVSAYVVILFVGACVDVGHRGLTALGAG</sequence>
<dbReference type="EMBL" id="CP093326">
    <property type="protein sequence ID" value="UNK46780.1"/>
    <property type="molecule type" value="Genomic_DNA"/>
</dbReference>
<keyword evidence="1" id="KW-1133">Transmembrane helix</keyword>
<accession>A0ABY3W8Y7</accession>